<gene>
    <name evidence="1" type="ORF">Tci_914085</name>
</gene>
<name>A0A699W8J8_TANCI</name>
<dbReference type="EMBL" id="BKCJ011566502">
    <property type="protein sequence ID" value="GFD42116.1"/>
    <property type="molecule type" value="Genomic_DNA"/>
</dbReference>
<comment type="caution">
    <text evidence="1">The sequence shown here is derived from an EMBL/GenBank/DDBJ whole genome shotgun (WGS) entry which is preliminary data.</text>
</comment>
<proteinExistence type="predicted"/>
<organism evidence="1">
    <name type="scientific">Tanacetum cinerariifolium</name>
    <name type="common">Dalmatian daisy</name>
    <name type="synonym">Chrysanthemum cinerariifolium</name>
    <dbReference type="NCBI Taxonomy" id="118510"/>
    <lineage>
        <taxon>Eukaryota</taxon>
        <taxon>Viridiplantae</taxon>
        <taxon>Streptophyta</taxon>
        <taxon>Embryophyta</taxon>
        <taxon>Tracheophyta</taxon>
        <taxon>Spermatophyta</taxon>
        <taxon>Magnoliopsida</taxon>
        <taxon>eudicotyledons</taxon>
        <taxon>Gunneridae</taxon>
        <taxon>Pentapetalae</taxon>
        <taxon>asterids</taxon>
        <taxon>campanulids</taxon>
        <taxon>Asterales</taxon>
        <taxon>Asteraceae</taxon>
        <taxon>Asteroideae</taxon>
        <taxon>Anthemideae</taxon>
        <taxon>Anthemidinae</taxon>
        <taxon>Tanacetum</taxon>
    </lineage>
</organism>
<reference evidence="1" key="1">
    <citation type="journal article" date="2019" name="Sci. Rep.">
        <title>Draft genome of Tanacetum cinerariifolium, the natural source of mosquito coil.</title>
        <authorList>
            <person name="Yamashiro T."/>
            <person name="Shiraishi A."/>
            <person name="Satake H."/>
            <person name="Nakayama K."/>
        </authorList>
    </citation>
    <scope>NUCLEOTIDE SEQUENCE</scope>
</reference>
<feature type="non-terminal residue" evidence="1">
    <location>
        <position position="1"/>
    </location>
</feature>
<protein>
    <submittedName>
        <fullName evidence="1">Uncharacterized protein</fullName>
    </submittedName>
</protein>
<feature type="non-terminal residue" evidence="1">
    <location>
        <position position="68"/>
    </location>
</feature>
<dbReference type="AlphaFoldDB" id="A0A699W8J8"/>
<accession>A0A699W8J8</accession>
<sequence length="68" mass="7875">GPTESDLRRYMVEQADHRRTAMLMDREAMYAREAWAFSMDRSSAIAAYVRTLEILCIDFPDFITADPV</sequence>
<evidence type="ECO:0000313" key="1">
    <source>
        <dbReference type="EMBL" id="GFD42116.1"/>
    </source>
</evidence>